<sequence>MFLASTISGLTYFSGSETFATGKIKYKTMFGMGIGVIIVLTIIINMYFFISCCGHFFTTHIFFLASTIIYVVFTASTKNVINAHKSVWFSNNQGNVYYQIDHECCGWENSSHYALDKCPFKYQSGCKSILTNYVNTRFGRLFDGFCAALVIGNFCLFVISVLDCCFGYDDICSESFGEIMF</sequence>
<dbReference type="Proteomes" id="UP000001542">
    <property type="component" value="Unassembled WGS sequence"/>
</dbReference>
<feature type="transmembrane region" description="Helical" evidence="1">
    <location>
        <begin position="29"/>
        <end position="50"/>
    </location>
</feature>
<accession>A2G867</accession>
<keyword evidence="1" id="KW-0812">Transmembrane</keyword>
<dbReference type="EMBL" id="DS114602">
    <property type="protein sequence ID" value="EAX86649.1"/>
    <property type="molecule type" value="Genomic_DNA"/>
</dbReference>
<dbReference type="VEuPathDB" id="TrichDB:TVAGG3_0903670"/>
<reference evidence="2" key="2">
    <citation type="journal article" date="2007" name="Science">
        <title>Draft genome sequence of the sexually transmitted pathogen Trichomonas vaginalis.</title>
        <authorList>
            <person name="Carlton J.M."/>
            <person name="Hirt R.P."/>
            <person name="Silva J.C."/>
            <person name="Delcher A.L."/>
            <person name="Schatz M."/>
            <person name="Zhao Q."/>
            <person name="Wortman J.R."/>
            <person name="Bidwell S.L."/>
            <person name="Alsmark U.C.M."/>
            <person name="Besteiro S."/>
            <person name="Sicheritz-Ponten T."/>
            <person name="Noel C.J."/>
            <person name="Dacks J.B."/>
            <person name="Foster P.G."/>
            <person name="Simillion C."/>
            <person name="Van de Peer Y."/>
            <person name="Miranda-Saavedra D."/>
            <person name="Barton G.J."/>
            <person name="Westrop G.D."/>
            <person name="Mueller S."/>
            <person name="Dessi D."/>
            <person name="Fiori P.L."/>
            <person name="Ren Q."/>
            <person name="Paulsen I."/>
            <person name="Zhang H."/>
            <person name="Bastida-Corcuera F.D."/>
            <person name="Simoes-Barbosa A."/>
            <person name="Brown M.T."/>
            <person name="Hayes R.D."/>
            <person name="Mukherjee M."/>
            <person name="Okumura C.Y."/>
            <person name="Schneider R."/>
            <person name="Smith A.J."/>
            <person name="Vanacova S."/>
            <person name="Villalvazo M."/>
            <person name="Haas B.J."/>
            <person name="Pertea M."/>
            <person name="Feldblyum T.V."/>
            <person name="Utterback T.R."/>
            <person name="Shu C.L."/>
            <person name="Osoegawa K."/>
            <person name="de Jong P.J."/>
            <person name="Hrdy I."/>
            <person name="Horvathova L."/>
            <person name="Zubacova Z."/>
            <person name="Dolezal P."/>
            <person name="Malik S.B."/>
            <person name="Logsdon J.M. Jr."/>
            <person name="Henze K."/>
            <person name="Gupta A."/>
            <person name="Wang C.C."/>
            <person name="Dunne R.L."/>
            <person name="Upcroft J.A."/>
            <person name="Upcroft P."/>
            <person name="White O."/>
            <person name="Salzberg S.L."/>
            <person name="Tang P."/>
            <person name="Chiu C.-H."/>
            <person name="Lee Y.-S."/>
            <person name="Embley T.M."/>
            <person name="Coombs G.H."/>
            <person name="Mottram J.C."/>
            <person name="Tachezy J."/>
            <person name="Fraser-Liggett C.M."/>
            <person name="Johnson P.J."/>
        </authorList>
    </citation>
    <scope>NUCLEOTIDE SEQUENCE [LARGE SCALE GENOMIC DNA]</scope>
    <source>
        <strain evidence="2">G3</strain>
    </source>
</reference>
<protein>
    <recommendedName>
        <fullName evidence="4">Tetraspanin family protein</fullName>
    </recommendedName>
</protein>
<feature type="transmembrane region" description="Helical" evidence="1">
    <location>
        <begin position="56"/>
        <end position="75"/>
    </location>
</feature>
<dbReference type="InParanoid" id="A2G867"/>
<evidence type="ECO:0000256" key="1">
    <source>
        <dbReference type="SAM" id="Phobius"/>
    </source>
</evidence>
<keyword evidence="3" id="KW-1185">Reference proteome</keyword>
<gene>
    <name evidence="2" type="ORF">TVAG_243070</name>
</gene>
<evidence type="ECO:0008006" key="4">
    <source>
        <dbReference type="Google" id="ProtNLM"/>
    </source>
</evidence>
<proteinExistence type="predicted"/>
<name>A2G867_TRIV3</name>
<keyword evidence="1" id="KW-1133">Transmembrane helix</keyword>
<keyword evidence="1" id="KW-0472">Membrane</keyword>
<evidence type="ECO:0000313" key="3">
    <source>
        <dbReference type="Proteomes" id="UP000001542"/>
    </source>
</evidence>
<feature type="transmembrane region" description="Helical" evidence="1">
    <location>
        <begin position="141"/>
        <end position="162"/>
    </location>
</feature>
<organism evidence="2 3">
    <name type="scientific">Trichomonas vaginalis (strain ATCC PRA-98 / G3)</name>
    <dbReference type="NCBI Taxonomy" id="412133"/>
    <lineage>
        <taxon>Eukaryota</taxon>
        <taxon>Metamonada</taxon>
        <taxon>Parabasalia</taxon>
        <taxon>Trichomonadida</taxon>
        <taxon>Trichomonadidae</taxon>
        <taxon>Trichomonas</taxon>
    </lineage>
</organism>
<dbReference type="RefSeq" id="XP_001299579.1">
    <property type="nucleotide sequence ID" value="XM_001299578.1"/>
</dbReference>
<dbReference type="KEGG" id="tva:4744298"/>
<dbReference type="AlphaFoldDB" id="A2G867"/>
<dbReference type="VEuPathDB" id="TrichDB:TVAG_243070"/>
<reference evidence="2" key="1">
    <citation type="submission" date="2006-10" db="EMBL/GenBank/DDBJ databases">
        <authorList>
            <person name="Amadeo P."/>
            <person name="Zhao Q."/>
            <person name="Wortman J."/>
            <person name="Fraser-Liggett C."/>
            <person name="Carlton J."/>
        </authorList>
    </citation>
    <scope>NUCLEOTIDE SEQUENCE</scope>
    <source>
        <strain evidence="2">G3</strain>
    </source>
</reference>
<evidence type="ECO:0000313" key="2">
    <source>
        <dbReference type="EMBL" id="EAX86649.1"/>
    </source>
</evidence>